<keyword evidence="1" id="KW-0812">Transmembrane</keyword>
<reference evidence="2 3" key="1">
    <citation type="submission" date="2020-09" db="EMBL/GenBank/DDBJ databases">
        <title>Echinicola sp. CAU 1574 isolated from sand of Sido Beach.</title>
        <authorList>
            <person name="Kim W."/>
        </authorList>
    </citation>
    <scope>NUCLEOTIDE SEQUENCE [LARGE SCALE GENOMIC DNA]</scope>
    <source>
        <strain evidence="2 3">CAU 1574</strain>
    </source>
</reference>
<dbReference type="GO" id="GO:0004601">
    <property type="term" value="F:peroxidase activity"/>
    <property type="evidence" value="ECO:0007669"/>
    <property type="project" value="UniProtKB-KW"/>
</dbReference>
<feature type="transmembrane region" description="Helical" evidence="1">
    <location>
        <begin position="202"/>
        <end position="228"/>
    </location>
</feature>
<accession>A0ABR9AKI8</accession>
<dbReference type="EMBL" id="JACYTQ010000003">
    <property type="protein sequence ID" value="MBD8489308.1"/>
    <property type="molecule type" value="Genomic_DNA"/>
</dbReference>
<gene>
    <name evidence="2" type="ORF">IFO69_11175</name>
</gene>
<proteinExistence type="predicted"/>
<evidence type="ECO:0000313" key="2">
    <source>
        <dbReference type="EMBL" id="MBD8489308.1"/>
    </source>
</evidence>
<sequence length="443" mass="51037">MGTIHDGFTASNRIRQEGMDALKDVLEALQDDFKYAHPSFSPKKLETTHFITWVIIPKEVAPNGRTLPARLLLMTSYTGSKREHLRELAEVGLSGLHEVYKHCEEYHYSEKPSVENMLNFLRKSSIKNTFYTGFQYVTKDLVYKQNQLRYAIQEYLDSDVFRAGLEGLTPGQVRKRIQDHVRTIPDLSWALKPYKRSFGDFLNLYGALIFWLFILGGSLVLGILYPFFHHPLMLVGLIIFCAFIGLIGILLVLLRMDENIPYEPLEEVSDERIYDITSREIHPVKNEMSVISPLKRGFIRRFFLAFTLRIVPIVRAFSYIPTVHTARWLQTDGGRRLVFIAYYDNTSEGYAHDFVDSTKRTRNLNLIFGHASGFPATKWAVGGGGKDRKGYITGVRTHQKITGFWYSTFPELSVLNLENNKAIHKGLFGNLDEKEIKQWLLRL</sequence>
<keyword evidence="1" id="KW-1133">Transmembrane helix</keyword>
<feature type="transmembrane region" description="Helical" evidence="1">
    <location>
        <begin position="234"/>
        <end position="254"/>
    </location>
</feature>
<protein>
    <submittedName>
        <fullName evidence="2">Peroxidase</fullName>
    </submittedName>
</protein>
<evidence type="ECO:0000256" key="1">
    <source>
        <dbReference type="SAM" id="Phobius"/>
    </source>
</evidence>
<evidence type="ECO:0000313" key="3">
    <source>
        <dbReference type="Proteomes" id="UP000647133"/>
    </source>
</evidence>
<dbReference type="RefSeq" id="WP_192010188.1">
    <property type="nucleotide sequence ID" value="NZ_JACYTQ010000003.1"/>
</dbReference>
<organism evidence="2 3">
    <name type="scientific">Echinicola arenosa</name>
    <dbReference type="NCBI Taxonomy" id="2774144"/>
    <lineage>
        <taxon>Bacteria</taxon>
        <taxon>Pseudomonadati</taxon>
        <taxon>Bacteroidota</taxon>
        <taxon>Cytophagia</taxon>
        <taxon>Cytophagales</taxon>
        <taxon>Cyclobacteriaceae</taxon>
        <taxon>Echinicola</taxon>
    </lineage>
</organism>
<keyword evidence="2" id="KW-0575">Peroxidase</keyword>
<keyword evidence="1" id="KW-0472">Membrane</keyword>
<keyword evidence="2" id="KW-0560">Oxidoreductase</keyword>
<comment type="caution">
    <text evidence="2">The sequence shown here is derived from an EMBL/GenBank/DDBJ whole genome shotgun (WGS) entry which is preliminary data.</text>
</comment>
<name>A0ABR9AKI8_9BACT</name>
<keyword evidence="3" id="KW-1185">Reference proteome</keyword>
<dbReference type="Proteomes" id="UP000647133">
    <property type="component" value="Unassembled WGS sequence"/>
</dbReference>